<dbReference type="Gene3D" id="3.40.50.10810">
    <property type="entry name" value="Tandem AAA-ATPase domain"/>
    <property type="match status" value="1"/>
</dbReference>
<dbReference type="InterPro" id="IPR000330">
    <property type="entry name" value="SNF2_N"/>
</dbReference>
<feature type="compositionally biased region" description="Low complexity" evidence="9">
    <location>
        <begin position="2516"/>
        <end position="2526"/>
    </location>
</feature>
<feature type="compositionally biased region" description="Basic and acidic residues" evidence="9">
    <location>
        <begin position="159"/>
        <end position="178"/>
    </location>
</feature>
<dbReference type="GO" id="GO:0048731">
    <property type="term" value="P:system development"/>
    <property type="evidence" value="ECO:0007669"/>
    <property type="project" value="UniProtKB-ARBA"/>
</dbReference>
<keyword evidence="3" id="KW-0378">Hydrolase</keyword>
<dbReference type="InterPro" id="IPR049730">
    <property type="entry name" value="SNF2/RAD54-like_C"/>
</dbReference>
<feature type="compositionally biased region" description="Polar residues" evidence="9">
    <location>
        <begin position="2246"/>
        <end position="2261"/>
    </location>
</feature>
<feature type="region of interest" description="Disordered" evidence="9">
    <location>
        <begin position="3198"/>
        <end position="3237"/>
    </location>
</feature>
<evidence type="ECO:0000256" key="2">
    <source>
        <dbReference type="ARBA" id="ARBA00022741"/>
    </source>
</evidence>
<feature type="region of interest" description="Disordered" evidence="9">
    <location>
        <begin position="2890"/>
        <end position="2923"/>
    </location>
</feature>
<feature type="region of interest" description="Disordered" evidence="9">
    <location>
        <begin position="3376"/>
        <end position="3395"/>
    </location>
</feature>
<dbReference type="PANTHER" id="PTHR10799">
    <property type="entry name" value="SNF2/RAD54 HELICASE FAMILY"/>
    <property type="match status" value="1"/>
</dbReference>
<comment type="caution">
    <text evidence="13">The sequence shown here is derived from an EMBL/GenBank/DDBJ whole genome shotgun (WGS) entry which is preliminary data.</text>
</comment>
<feature type="region of interest" description="Disordered" evidence="9">
    <location>
        <begin position="2600"/>
        <end position="2671"/>
    </location>
</feature>
<evidence type="ECO:0000256" key="7">
    <source>
        <dbReference type="ARBA" id="ARBA00023163"/>
    </source>
</evidence>
<dbReference type="Pfam" id="PF14619">
    <property type="entry name" value="SnAC"/>
    <property type="match status" value="1"/>
</dbReference>
<evidence type="ECO:0000256" key="3">
    <source>
        <dbReference type="ARBA" id="ARBA00022801"/>
    </source>
</evidence>
<feature type="domain" description="Helicase ATP-binding" evidence="10">
    <location>
        <begin position="1077"/>
        <end position="1244"/>
    </location>
</feature>
<feature type="region of interest" description="Disordered" evidence="9">
    <location>
        <begin position="1731"/>
        <end position="2075"/>
    </location>
</feature>
<feature type="compositionally biased region" description="Polar residues" evidence="9">
    <location>
        <begin position="3906"/>
        <end position="3918"/>
    </location>
</feature>
<feature type="compositionally biased region" description="Polar residues" evidence="9">
    <location>
        <begin position="1841"/>
        <end position="1867"/>
    </location>
</feature>
<feature type="compositionally biased region" description="Basic and acidic residues" evidence="9">
    <location>
        <begin position="3199"/>
        <end position="3213"/>
    </location>
</feature>
<dbReference type="SMART" id="SM00490">
    <property type="entry name" value="HELICc"/>
    <property type="match status" value="1"/>
</dbReference>
<dbReference type="InterPro" id="IPR014001">
    <property type="entry name" value="Helicase_ATP-bd"/>
</dbReference>
<evidence type="ECO:0000256" key="5">
    <source>
        <dbReference type="ARBA" id="ARBA00022840"/>
    </source>
</evidence>
<dbReference type="InterPro" id="IPR001650">
    <property type="entry name" value="Helicase_C-like"/>
</dbReference>
<feature type="domain" description="Helicase C-terminal" evidence="11">
    <location>
        <begin position="1388"/>
        <end position="1534"/>
    </location>
</feature>
<dbReference type="SMART" id="SM00487">
    <property type="entry name" value="DEXDc"/>
    <property type="match status" value="1"/>
</dbReference>
<keyword evidence="2" id="KW-0547">Nucleotide-binding</keyword>
<feature type="compositionally biased region" description="Polar residues" evidence="9">
    <location>
        <begin position="2999"/>
        <end position="3008"/>
    </location>
</feature>
<keyword evidence="7" id="KW-0804">Transcription</keyword>
<dbReference type="EMBL" id="JAJFAZ020000001">
    <property type="protein sequence ID" value="KAI5349601.1"/>
    <property type="molecule type" value="Genomic_DNA"/>
</dbReference>
<dbReference type="GO" id="GO:0006355">
    <property type="term" value="P:regulation of DNA-templated transcription"/>
    <property type="evidence" value="ECO:0007669"/>
    <property type="project" value="InterPro"/>
</dbReference>
<comment type="subcellular location">
    <subcellularLocation>
        <location evidence="1">Nucleus</location>
    </subcellularLocation>
</comment>
<feature type="compositionally biased region" description="Basic and acidic residues" evidence="9">
    <location>
        <begin position="3764"/>
        <end position="3774"/>
    </location>
</feature>
<feature type="region of interest" description="Disordered" evidence="9">
    <location>
        <begin position="2149"/>
        <end position="2276"/>
    </location>
</feature>
<evidence type="ECO:0000256" key="8">
    <source>
        <dbReference type="ARBA" id="ARBA00023242"/>
    </source>
</evidence>
<evidence type="ECO:0000259" key="12">
    <source>
        <dbReference type="PROSITE" id="PS51204"/>
    </source>
</evidence>
<dbReference type="GO" id="GO:0042393">
    <property type="term" value="F:histone binding"/>
    <property type="evidence" value="ECO:0007669"/>
    <property type="project" value="InterPro"/>
</dbReference>
<evidence type="ECO:0000313" key="14">
    <source>
        <dbReference type="Proteomes" id="UP001054821"/>
    </source>
</evidence>
<dbReference type="CDD" id="cd17996">
    <property type="entry name" value="DEXHc_SMARCA2_SMARCA4"/>
    <property type="match status" value="1"/>
</dbReference>
<evidence type="ECO:0000256" key="4">
    <source>
        <dbReference type="ARBA" id="ARBA00022806"/>
    </source>
</evidence>
<feature type="compositionally biased region" description="Basic and acidic residues" evidence="9">
    <location>
        <begin position="3718"/>
        <end position="3728"/>
    </location>
</feature>
<dbReference type="SUPFAM" id="SSF52540">
    <property type="entry name" value="P-loop containing nucleoside triphosphate hydrolases"/>
    <property type="match status" value="2"/>
</dbReference>
<evidence type="ECO:0000313" key="13">
    <source>
        <dbReference type="EMBL" id="KAI5349601.1"/>
    </source>
</evidence>
<keyword evidence="5" id="KW-0067">ATP-binding</keyword>
<evidence type="ECO:0000256" key="9">
    <source>
        <dbReference type="SAM" id="MobiDB-lite"/>
    </source>
</evidence>
<dbReference type="InterPro" id="IPR029295">
    <property type="entry name" value="SnAC"/>
</dbReference>
<feature type="compositionally biased region" description="Basic and acidic residues" evidence="9">
    <location>
        <begin position="2638"/>
        <end position="2654"/>
    </location>
</feature>
<dbReference type="InterPro" id="IPR038718">
    <property type="entry name" value="SNF2-like_sf"/>
</dbReference>
<sequence length="3934" mass="423447">MASSHNVELEAAKFLHKLIQDSKDEPAKLATKLYVILQHMKSSGKEHSMPYQVISRAMETVINQHGLDIEALKSSRLPLSGGAQTGSSQAVGVSKDSKTGLAENEMSNMDPFSTSRPPVGPSSTGQDYYQGSTTHRSSQSFDHESPSSLDSRSANSQSQERRDTANWDKQVNRKDGKKATTKRKRGDTSIPTEPHLDSPQHLDTRNAIVNTRKGKINKVEPPAGFPIKGGENANFNIAPSSGQMEHFTSFSGSMRPLLRAKQEGQNLTEKQLDLTNTSNSMSRAPNAKHPEEMEVSSTHNALAQQQAAPVPLTHDTMGVWNQSKAGFPFDKSQVPRFSSNVVVPSNMTAEIQMQQSTSPSPGSSSFGKIQGGVPVTSSSYQVAEPRFSSPMQYSGAMPSTGKVSEHDGGNTNILADANKIFQAGRQNSALEMSMLRSAAVRDTGKTPVHLASGSPGMPFKEQQLKQLRAQCLVFLAFRNGLMPKKLHLEIALGNVFPKEGGSTDGPRKEFIDHKGKTQFSNEPNSISDSTTPYGRLNNERETDKMLPGASSTGKFLETDSLSKETENPNMEEKNGPPPDLFVLAEDRKHLLASQKPESETQTLETTASPACLTMTSQQPESSGARSGLPVSNPVENMENGHLQVGRANQTSSLMGMNKQNSDVISWTGVGNQNEVSRGLLPASAGQPELVSERNNNAPGQFPNLGSSSALGSQHTDNHPTSFSFGDRWKPISGIGNDHHSASASKDAHMMPKHVSHGQVKEDNRTDLPPSPKYTMSEKWIMAKQKKKLLDEQNWTLKQLKARQKIATCFHKLKENVSSSEDISAKTKSVIELKKLQLFELQRRLRSEFLNDFFKPINTEMDHLRNCKKFRHGRRIKQLEKFEQKMKEERQKRIRERQKEFFGEIEVHKERLDDAFKIKRERWKVFNKYAKEFHKRKERIHREKIDRIQREKINLLKINDVEGYLRMVQDAKSDRVKQLLKETEKYLQKLGSKLRDAKAVASQFELDMDESGSGGATEKSEPSCENEDESDQAKHYMESNEKYYLMAHSIKENIAKQPSILNGGKLREYQMNGLRWLVSLYNNHLNGILADEMGLGKTVQVISLICYLMETKNDRGPFLVVVPSSVLPGWESEINFWAPSILGIVYAGPPEERRRLFKERIVQRKFNVLLTTYEYLMNKHDRPKLSKLHWHYIIIDEGHRIKNASCKLNAELKHYQSSHRLLLTGTPLQNNLEELWALLNFLLPNIFNSSEDFSQWFNKPFESSGDSTADQALLSEEENLLIINRLHQVLRPFVLRRLKHKVENELPEKIERLVRCEASAYQKLLMKRVEDNLGTIGNSKARSVHNSVMELRNICNHPYLSQLHAEEVDTYIPKHYLPPIIRLCGKLEMLDRLLPKLKATDHRVLFFSTMTRLLDVMEEYLNGKQYRYLRLDGHTSGGDRGTLIDMFNKPDSPFFIFLLSIRAGGVGVNLQAADTVIIFDTDWNPQVDLQAQARAHRIGQKRDVLVLRFETVQTVEEQVRAAAEHKLGVANQSITAGFFDNNTSAEDRREYLESLLRECKKEEAAPVLDDDALNDLLARSEPEIDVFETIDKRRREEEMATWRKLACVQGMDGSETLPPLPSRLVTDDDLKEFCEVMKVYEVPKTGEVSNVGVKRKGGALGGLDTQRYGRGKRAREVRSYEEQWTEEEFEKLCQADSPDSPTKSKEEFMESNLPKDDSGSVVAVCKTELPAPLPPHLPLPSVELPQIQQSKEVTPPAKRGRGRPKRATLDQSPSAMALTAPSGTVKVDTGLQRGMVSSPVTNSGPDSSPSSVNVQGIGGIVQPNSIVASPSSQPSAPKPSVTPGSQTTIVSLSASTQVRGQGRKTQSGLEAPRRRGKKQVTQSPGVSGGLAGSDPKQNEVSQNTSVNPLENQAIGMSETVSCTSAVQHPDSLPGSVPLQGANGTDHQVGGAMALTSQPTLPSPSVAPSSQSSPSPSVPVQTKGQNRKAQSGAGAQRRRGKKQVPVSPAVPDVLDAQDLKPNLQPQVKPGDLSVSKDSAARSKQEADGLPGQNLNSTEESVNLAEAKQTSSSSMIHETALRTLGPATGESLNVIACNATVTKEALPESCSSKPKNDKVSGNEGAAIPAEVNKSQSLEDRACPAIATSITAAPAHTPLTDSFPSSTAVENTSETKYDVAKIAPSSQSTPSYHSVPLASQSITPCPSESLEVKRQGRKTSSRAEAPRRRGRKQALVLPAVSDGPAGQDPKLNSQLQNASAVTMGSKSVAPRSKQGTDGQELTNAIQAQTSQVHLASSLVGHDPKRKEQSGYSAHNRQPTNSTSALDSAAGSSDKSSALGRIQTADVNDVARVMKEVFSGTILSKAKIPETFGREGRVAPCVPLSSKIPVDTAKSQCLEDKSCPTLPTLETAAHALDLTGTDAQGERDKTPALNETHVPITNMDQPESKTTVGSIKELKGSKQLSVDGTTRVSKTVFQTVSPDVDVTASSIGACGSEVSSSLVFLSSVEHPQVIGGNKTESLSGESPKSSSVDLSDNKCPTISMNTDNASLHLGLTPPVPEGPVESGVVGPPAMIDSENKIEPCVKEHPTSPPCNAASLECAPLIPKDSDDVSNHSKDTSPISASPDRSAVIPDIPEMTETNAVDKTEPSSRESRESSPHDNVSTTFENVCPGESAPMSVGLEDSELPGMAENDSGEMVESASKGCPKSSPVDISHEISTTITTIPNIVFGGGCIDKVDVPCTESEAANCSGEGNFLNPEISSKADDFEVTLGSADVASGHNTMHDIPTEKGILELRTDVIEDGSIDVCNMEVVPSEGDQMNVSCVGCYPSEKVSDTSLPASSLLTVGEINDSSDRGQVDSYVAQENPKSSGAALVVSQDDGFVSGDRSEILQSSSLVEEEPVGGTSVKCQKSSSSSSEERKDSVTEKDVILSEELIPKNLDVPLSLITQEENIEGSSEERPSCSSILLDDSKGPGALTVVQIDLSQVCETLRENVVSEGMDPPSSSLVTGEGTTEEISKKNQVCRSVPVEEPEVSRAERDARIDSSQVDGILPQMVVTDNLGSPLSSLVTEEGKIGDSLAKCVIGSPVQMKEEDKIDGISMKRLSGNSDLLGESQGSDAEMDVSQARGFLTETESVIVPSSSAAVKEGKIKCSSERGPVNRSIVLEETSEDLVTDNVVVSRVGVFVPKNMLEAAVQPLSTLTKEQEKTECSSEKDQDGSSVQLDEPNGKEDEMDHQMETPRYSEDLPDCIVSESVDLEEKIQGLSEKDPVSSLAPQVESKVSEPEMVDHLDASKVGVMLLEEAISENVDLPASSMETEGKEVVGPSEGKVGCSVMEEGSKTPVAEMVPQVNASDACESVQEIVSENMDLPLVTSTIVGDSVEGSSDAVPTGSSKSPEGLESEAKIVEGFQVCGTLPGNVSENLDQLPVTLAIGGDNVEGLSEAGPIDNSNSLEESKSEAKIVDASLVCGTLPGNVSENLDQLPVTLAIGGNSVEGLSDARPIDSSKSLEESESEAKIIDAFEVCGTLPVDVFENLDQLPVTFAIRGDSVEGLSEAGPMDSSKSLEESKCEAKVGDASQVAGTMQENVSENMDQSEAPLTMGGDSVEALPEAGPAGSSKSPGESKCEAKVGDASQVCGSIPETVFGNPDQALVTLAKEGGHVKGLSEAGPAGSSKLPELESETEVVDDSQVCAPMPETVPEAGVGGDVEGLSEAGPAGISKLPELESETKVGDDSQVCAPMPETVPEAKVGDDVEGLSEAGPAGSSKSPELESEAKVGDDSQVCASVPETVPENPDQPQVNLVVGDDHVECLSEAEPVGSSKAPEELESEDKVGDASRGCVATPENMSESMDQPPVILAMGGDGIEALSDVGPVGSSKSPEESETEAKAGGASQVCGTMPENESENMDFEPSSTAQEGQTVESSSEKPGGSSMAQPEVE</sequence>
<dbReference type="InterPro" id="IPR014012">
    <property type="entry name" value="HSA_dom"/>
</dbReference>
<dbReference type="InterPro" id="IPR027417">
    <property type="entry name" value="P-loop_NTPase"/>
</dbReference>
<feature type="region of interest" description="Disordered" evidence="9">
    <location>
        <begin position="2101"/>
        <end position="2135"/>
    </location>
</feature>
<proteinExistence type="predicted"/>
<feature type="compositionally biased region" description="Polar residues" evidence="9">
    <location>
        <begin position="1897"/>
        <end position="1909"/>
    </location>
</feature>
<feature type="compositionally biased region" description="Polar residues" evidence="9">
    <location>
        <begin position="2180"/>
        <end position="2202"/>
    </location>
</feature>
<feature type="compositionally biased region" description="Basic and acidic residues" evidence="9">
    <location>
        <begin position="2602"/>
        <end position="2613"/>
    </location>
</feature>
<feature type="compositionally biased region" description="Basic and acidic residues" evidence="9">
    <location>
        <begin position="194"/>
        <end position="203"/>
    </location>
</feature>
<feature type="domain" description="HSA" evidence="12">
    <location>
        <begin position="883"/>
        <end position="957"/>
    </location>
</feature>
<dbReference type="GO" id="GO:0005634">
    <property type="term" value="C:nucleus"/>
    <property type="evidence" value="ECO:0007669"/>
    <property type="project" value="UniProtKB-SubCell"/>
</dbReference>
<keyword evidence="8" id="KW-0539">Nucleus</keyword>
<feature type="compositionally biased region" description="Basic and acidic residues" evidence="9">
    <location>
        <begin position="2913"/>
        <end position="2923"/>
    </location>
</feature>
<keyword evidence="4" id="KW-0347">Helicase</keyword>
<evidence type="ECO:0000259" key="11">
    <source>
        <dbReference type="PROSITE" id="PS51194"/>
    </source>
</evidence>
<dbReference type="Proteomes" id="UP001054821">
    <property type="component" value="Chromosome 1"/>
</dbReference>
<dbReference type="GO" id="GO:0004386">
    <property type="term" value="F:helicase activity"/>
    <property type="evidence" value="ECO:0007669"/>
    <property type="project" value="UniProtKB-KW"/>
</dbReference>
<feature type="region of interest" description="Disordered" evidence="9">
    <location>
        <begin position="2510"/>
        <end position="2531"/>
    </location>
</feature>
<feature type="compositionally biased region" description="Low complexity" evidence="9">
    <location>
        <begin position="1961"/>
        <end position="1979"/>
    </location>
</feature>
<evidence type="ECO:0000256" key="6">
    <source>
        <dbReference type="ARBA" id="ARBA00023015"/>
    </source>
</evidence>
<feature type="region of interest" description="Disordered" evidence="9">
    <location>
        <begin position="3659"/>
        <end position="3678"/>
    </location>
</feature>
<feature type="compositionally biased region" description="Polar residues" evidence="9">
    <location>
        <begin position="105"/>
        <end position="158"/>
    </location>
</feature>
<protein>
    <recommendedName>
        <fullName evidence="15">P-loop containing nucleoside triphosphate hydrolases superfamily protein</fullName>
    </recommendedName>
</protein>
<feature type="compositionally biased region" description="Basic and acidic residues" evidence="9">
    <location>
        <begin position="3222"/>
        <end position="3237"/>
    </location>
</feature>
<dbReference type="SMART" id="SM01314">
    <property type="entry name" value="SnAC"/>
    <property type="match status" value="1"/>
</dbReference>
<gene>
    <name evidence="13" type="ORF">L3X38_002490</name>
</gene>
<feature type="region of interest" description="Disordered" evidence="9">
    <location>
        <begin position="692"/>
        <end position="718"/>
    </location>
</feature>
<dbReference type="PROSITE" id="PS51192">
    <property type="entry name" value="HELICASE_ATP_BIND_1"/>
    <property type="match status" value="1"/>
</dbReference>
<feature type="region of interest" description="Disordered" evidence="9">
    <location>
        <begin position="733"/>
        <end position="773"/>
    </location>
</feature>
<feature type="compositionally biased region" description="Polar residues" evidence="9">
    <location>
        <begin position="2305"/>
        <end position="2316"/>
    </location>
</feature>
<feature type="region of interest" description="Disordered" evidence="9">
    <location>
        <begin position="3588"/>
        <end position="3622"/>
    </location>
</feature>
<dbReference type="GO" id="GO:0016787">
    <property type="term" value="F:hydrolase activity"/>
    <property type="evidence" value="ECO:0007669"/>
    <property type="project" value="UniProtKB-KW"/>
</dbReference>
<feature type="compositionally biased region" description="Basic and acidic residues" evidence="9">
    <location>
        <begin position="1701"/>
        <end position="1717"/>
    </location>
</feature>
<feature type="region of interest" description="Disordered" evidence="9">
    <location>
        <begin position="2993"/>
        <end position="3017"/>
    </location>
</feature>
<dbReference type="FunFam" id="3.40.50.10810:FF:000016">
    <property type="entry name" value="Chromatin structure-remodeling complex protein SYD"/>
    <property type="match status" value="1"/>
</dbReference>
<dbReference type="FunFam" id="3.40.50.300:FF:000871">
    <property type="entry name" value="Chromatin structure-remodeling complex protein SYD"/>
    <property type="match status" value="1"/>
</dbReference>
<feature type="region of interest" description="Disordered" evidence="9">
    <location>
        <begin position="498"/>
        <end position="578"/>
    </location>
</feature>
<reference evidence="13 14" key="1">
    <citation type="journal article" date="2022" name="G3 (Bethesda)">
        <title>Whole-genome sequence and methylome profiling of the almond [Prunus dulcis (Mill.) D.A. Webb] cultivar 'Nonpareil'.</title>
        <authorList>
            <person name="D'Amico-Willman K.M."/>
            <person name="Ouma W.Z."/>
            <person name="Meulia T."/>
            <person name="Sideli G.M."/>
            <person name="Gradziel T.M."/>
            <person name="Fresnedo-Ramirez J."/>
        </authorList>
    </citation>
    <scope>NUCLEOTIDE SEQUENCE [LARGE SCALE GENOMIC DNA]</scope>
    <source>
        <strain evidence="13">Clone GOH B32 T37-40</strain>
    </source>
</reference>
<feature type="compositionally biased region" description="Polar residues" evidence="9">
    <location>
        <begin position="1797"/>
        <end position="1813"/>
    </location>
</feature>
<dbReference type="InterPro" id="IPR014978">
    <property type="entry name" value="Gln-Leu-Gln_QLQ"/>
</dbReference>
<keyword evidence="14" id="KW-1185">Reference proteome</keyword>
<organism evidence="13 14">
    <name type="scientific">Prunus dulcis</name>
    <name type="common">Almond</name>
    <name type="synonym">Amygdalus dulcis</name>
    <dbReference type="NCBI Taxonomy" id="3755"/>
    <lineage>
        <taxon>Eukaryota</taxon>
        <taxon>Viridiplantae</taxon>
        <taxon>Streptophyta</taxon>
        <taxon>Embryophyta</taxon>
        <taxon>Tracheophyta</taxon>
        <taxon>Spermatophyta</taxon>
        <taxon>Magnoliopsida</taxon>
        <taxon>eudicotyledons</taxon>
        <taxon>Gunneridae</taxon>
        <taxon>Pentapetalae</taxon>
        <taxon>rosids</taxon>
        <taxon>fabids</taxon>
        <taxon>Rosales</taxon>
        <taxon>Rosaceae</taxon>
        <taxon>Amygdaloideae</taxon>
        <taxon>Amygdaleae</taxon>
        <taxon>Prunus</taxon>
    </lineage>
</organism>
<dbReference type="Gene3D" id="3.40.50.300">
    <property type="entry name" value="P-loop containing nucleotide triphosphate hydrolases"/>
    <property type="match status" value="1"/>
</dbReference>
<name>A0AAD4WUL2_PRUDU</name>
<evidence type="ECO:0000256" key="1">
    <source>
        <dbReference type="ARBA" id="ARBA00004123"/>
    </source>
</evidence>
<feature type="compositionally biased region" description="Basic and acidic residues" evidence="9">
    <location>
        <begin position="736"/>
        <end position="749"/>
    </location>
</feature>
<feature type="region of interest" description="Disordered" evidence="9">
    <location>
        <begin position="3691"/>
        <end position="3934"/>
    </location>
</feature>
<dbReference type="Pfam" id="PF00271">
    <property type="entry name" value="Helicase_C"/>
    <property type="match status" value="1"/>
</dbReference>
<dbReference type="SMART" id="SM00951">
    <property type="entry name" value="QLQ"/>
    <property type="match status" value="1"/>
</dbReference>
<feature type="compositionally biased region" description="Basic and acidic residues" evidence="9">
    <location>
        <begin position="556"/>
        <end position="574"/>
    </location>
</feature>
<accession>A0AAD4WUL2</accession>
<feature type="region of interest" description="Disordered" evidence="9">
    <location>
        <begin position="103"/>
        <end position="203"/>
    </location>
</feature>
<dbReference type="Pfam" id="PF00176">
    <property type="entry name" value="SNF2-rel_dom"/>
    <property type="match status" value="1"/>
</dbReference>
<dbReference type="CDD" id="cd18793">
    <property type="entry name" value="SF2_C_SNF"/>
    <property type="match status" value="1"/>
</dbReference>
<evidence type="ECO:0008006" key="15">
    <source>
        <dbReference type="Google" id="ProtNLM"/>
    </source>
</evidence>
<dbReference type="PROSITE" id="PS51194">
    <property type="entry name" value="HELICASE_CTER"/>
    <property type="match status" value="1"/>
</dbReference>
<keyword evidence="6" id="KW-0805">Transcription regulation</keyword>
<feature type="compositionally biased region" description="Polar residues" evidence="9">
    <location>
        <begin position="2155"/>
        <end position="2168"/>
    </location>
</feature>
<feature type="compositionally biased region" description="Polar residues" evidence="9">
    <location>
        <begin position="517"/>
        <end position="532"/>
    </location>
</feature>
<feature type="region of interest" description="Disordered" evidence="9">
    <location>
        <begin position="1006"/>
        <end position="1032"/>
    </location>
</feature>
<feature type="compositionally biased region" description="Basic and acidic residues" evidence="9">
    <location>
        <begin position="505"/>
        <end position="515"/>
    </location>
</feature>
<feature type="region of interest" description="Disordered" evidence="9">
    <location>
        <begin position="1688"/>
        <end position="1718"/>
    </location>
</feature>
<evidence type="ECO:0000259" key="10">
    <source>
        <dbReference type="PROSITE" id="PS51192"/>
    </source>
</evidence>
<dbReference type="GO" id="GO:0005524">
    <property type="term" value="F:ATP binding"/>
    <property type="evidence" value="ECO:0007669"/>
    <property type="project" value="UniProtKB-KW"/>
</dbReference>
<feature type="compositionally biased region" description="Low complexity" evidence="9">
    <location>
        <begin position="2317"/>
        <end position="2334"/>
    </location>
</feature>
<dbReference type="PROSITE" id="PS51204">
    <property type="entry name" value="HSA"/>
    <property type="match status" value="1"/>
</dbReference>
<feature type="compositionally biased region" description="Low complexity" evidence="9">
    <location>
        <begin position="1827"/>
        <end position="1838"/>
    </location>
</feature>
<feature type="region of interest" description="Disordered" evidence="9">
    <location>
        <begin position="2297"/>
        <end position="2334"/>
    </location>
</feature>